<dbReference type="GO" id="GO:0004620">
    <property type="term" value="F:phospholipase activity"/>
    <property type="evidence" value="ECO:0007669"/>
    <property type="project" value="InterPro"/>
</dbReference>
<dbReference type="AlphaFoldDB" id="A0A3P8B808"/>
<dbReference type="GO" id="GO:0006644">
    <property type="term" value="P:phospholipid metabolic process"/>
    <property type="evidence" value="ECO:0007669"/>
    <property type="project" value="TreeGrafter"/>
</dbReference>
<dbReference type="OrthoDB" id="10265800at2759"/>
<evidence type="ECO:0008006" key="2">
    <source>
        <dbReference type="Google" id="ProtNLM"/>
    </source>
</evidence>
<dbReference type="PANTHER" id="PTHR21325:SF26">
    <property type="entry name" value="LIPASE_GDSL DOMAIN-CONTAINING PROTEIN"/>
    <property type="match status" value="1"/>
</dbReference>
<sequence>MEDVKFNFKTSGTWRNNAIILNIGGFASKIGLKCCSISFEGTYLYRVEYKKKIEDGISLLQKHLNRTIISIVSIWNSELVYDVVYEIQNEKKFERSDFTVVVQGFMDDIHDAFRNVNGKYDKSFYGSDVFHLSKYGNAVMGKFLWNNLLEPVGNKTTKADLGNDSEPLKCPTKVSATFGSKAVTKSTSHFRRHHTYKQLGTVPCRAILV</sequence>
<dbReference type="PANTHER" id="PTHR21325">
    <property type="entry name" value="PHOSPHOLIPASE B, PLB1"/>
    <property type="match status" value="1"/>
</dbReference>
<protein>
    <recommendedName>
        <fullName evidence="2">SGNH domain-containing protein</fullName>
    </recommendedName>
</protein>
<proteinExistence type="predicted"/>
<gene>
    <name evidence="1" type="ORF">HPBE_LOCUS16452</name>
</gene>
<dbReference type="SUPFAM" id="SSF52266">
    <property type="entry name" value="SGNH hydrolase"/>
    <property type="match status" value="1"/>
</dbReference>
<evidence type="ECO:0000313" key="1">
    <source>
        <dbReference type="EMBL" id="VDP05978.1"/>
    </source>
</evidence>
<reference evidence="1" key="1">
    <citation type="submission" date="2018-11" db="EMBL/GenBank/DDBJ databases">
        <authorList>
            <consortium name="Pathogen Informatics"/>
        </authorList>
    </citation>
    <scope>NUCLEOTIDE SEQUENCE [LARGE SCALE GENOMIC DNA]</scope>
</reference>
<accession>A0A3P8B808</accession>
<name>A0A3P8B808_HELPZ</name>
<dbReference type="InterPro" id="IPR038885">
    <property type="entry name" value="PLB1"/>
</dbReference>
<dbReference type="EMBL" id="UZAH01029423">
    <property type="protein sequence ID" value="VDP05978.1"/>
    <property type="molecule type" value="Genomic_DNA"/>
</dbReference>
<organism evidence="1">
    <name type="scientific">Heligmosomoides polygyrus</name>
    <name type="common">Parasitic roundworm</name>
    <dbReference type="NCBI Taxonomy" id="6339"/>
    <lineage>
        <taxon>Eukaryota</taxon>
        <taxon>Metazoa</taxon>
        <taxon>Ecdysozoa</taxon>
        <taxon>Nematoda</taxon>
        <taxon>Chromadorea</taxon>
        <taxon>Rhabditida</taxon>
        <taxon>Rhabditina</taxon>
        <taxon>Rhabditomorpha</taxon>
        <taxon>Strongyloidea</taxon>
        <taxon>Heligmosomidae</taxon>
        <taxon>Heligmosomoides</taxon>
    </lineage>
</organism>